<comment type="caution">
    <text evidence="1">The sequence shown here is derived from an EMBL/GenBank/DDBJ whole genome shotgun (WGS) entry which is preliminary data.</text>
</comment>
<gene>
    <name evidence="1" type="ORF">CXU22_12005</name>
</gene>
<dbReference type="InterPro" id="IPR006429">
    <property type="entry name" value="Phage_lambda_portal"/>
</dbReference>
<proteinExistence type="predicted"/>
<dbReference type="OrthoDB" id="622132at2"/>
<evidence type="ECO:0008006" key="3">
    <source>
        <dbReference type="Google" id="ProtNLM"/>
    </source>
</evidence>
<dbReference type="RefSeq" id="WP_102715775.1">
    <property type="nucleotide sequence ID" value="NZ_PJKA01000013.1"/>
</dbReference>
<dbReference type="EMBL" id="PJKA01000013">
    <property type="protein sequence ID" value="PNC17328.1"/>
    <property type="molecule type" value="Genomic_DNA"/>
</dbReference>
<dbReference type="AlphaFoldDB" id="A0A2N8HBV6"/>
<name>A0A2N8HBV6_9BACT</name>
<dbReference type="Proteomes" id="UP000236000">
    <property type="component" value="Unassembled WGS sequence"/>
</dbReference>
<sequence length="466" mass="52108">MKAGNVQILDQFGRPFSSRPIYKSGSYDDGLQRLPNFLKEPERLSGRLTRKNLISASRLLYKNNGVVKGAVNMKAEYSIGKAFLFKSLCKNPEVAAKYDEYIKAFYKVACVNGKNFHSLLYLISTAIDIDGDCFVMLTESKTGFPQLQFIRANRVCSPKDGLIDSGKYKGLNVLHGVITNRMGREIAYWLDGDEPGGGEIIPASSMLHLVDDDFLSTCRGEPLFSHGLKEFRYIDDINVSELGAMKIASQIALVKKNETGEVDIAQAYNRPANNGEVIVRNTGDKQIVFLKSEDSLDSLKIERPSPNYMSFSERLLKGVLSGVGVPYDIVVNPDSSGVGNRMSLSKFDNTTRDRATLLEDAARLLVQYVLAVGIQREDIPHAEGWWNMMFSRAKRPSVDMGRDSNSQLKEYNAGIKNLTEICEENGTQVEDHLRIRAREAAIAEKLRREAEAEFGVEISPDYIRKF</sequence>
<dbReference type="GO" id="GO:0005198">
    <property type="term" value="F:structural molecule activity"/>
    <property type="evidence" value="ECO:0007669"/>
    <property type="project" value="InterPro"/>
</dbReference>
<dbReference type="GO" id="GO:0019068">
    <property type="term" value="P:virion assembly"/>
    <property type="evidence" value="ECO:0007669"/>
    <property type="project" value="InterPro"/>
</dbReference>
<organism evidence="1 2">
    <name type="scientific">Akkermansia muciniphila</name>
    <dbReference type="NCBI Taxonomy" id="239935"/>
    <lineage>
        <taxon>Bacteria</taxon>
        <taxon>Pseudomonadati</taxon>
        <taxon>Verrucomicrobiota</taxon>
        <taxon>Verrucomicrobiia</taxon>
        <taxon>Verrucomicrobiales</taxon>
        <taxon>Akkermansiaceae</taxon>
        <taxon>Akkermansia</taxon>
    </lineage>
</organism>
<evidence type="ECO:0000313" key="2">
    <source>
        <dbReference type="Proteomes" id="UP000236000"/>
    </source>
</evidence>
<evidence type="ECO:0000313" key="1">
    <source>
        <dbReference type="EMBL" id="PNC17328.1"/>
    </source>
</evidence>
<dbReference type="Pfam" id="PF05136">
    <property type="entry name" value="Phage_portal_2"/>
    <property type="match status" value="1"/>
</dbReference>
<reference evidence="1 2" key="1">
    <citation type="journal article" date="2017" name="BMC Genomics">
        <title>Genome sequencing of 39 Akkermansia muciniphila isolates reveals its population structure, genomic and functional diverisity, and global distribution in mammalian gut microbiotas.</title>
        <authorList>
            <person name="Guo X."/>
            <person name="Li S."/>
            <person name="Zhang J."/>
            <person name="Wu F."/>
            <person name="Li X."/>
            <person name="Wu D."/>
            <person name="Zhang M."/>
            <person name="Ou Z."/>
            <person name="Jie Z."/>
            <person name="Yan Q."/>
            <person name="Li P."/>
            <person name="Yi J."/>
            <person name="Peng Y."/>
        </authorList>
    </citation>
    <scope>NUCLEOTIDE SEQUENCE [LARGE SCALE GENOMIC DNA]</scope>
    <source>
        <strain evidence="1 2">GP24</strain>
    </source>
</reference>
<accession>A0A2N8HBV6</accession>
<protein>
    <recommendedName>
        <fullName evidence="3">Phage portal protein</fullName>
    </recommendedName>
</protein>